<sequence length="91" mass="9789">MSEWSWDFLSSPGEVLDGLSPGSRAEVERIARRLADAAAVKHVGEPLPGAAGSAPLQSFAEGPWMVWFMEYRVRRVVYIVSVQNALAGGGS</sequence>
<name>A0A8T4IV10_9ACTN</name>
<accession>A0A8T4IV10</accession>
<evidence type="ECO:0000313" key="2">
    <source>
        <dbReference type="Proteomes" id="UP000675554"/>
    </source>
</evidence>
<dbReference type="EMBL" id="JAGSMN010000168">
    <property type="protein sequence ID" value="MBR7673104.1"/>
    <property type="molecule type" value="Genomic_DNA"/>
</dbReference>
<comment type="caution">
    <text evidence="1">The sequence shown here is derived from an EMBL/GenBank/DDBJ whole genome shotgun (WGS) entry which is preliminary data.</text>
</comment>
<evidence type="ECO:0000313" key="1">
    <source>
        <dbReference type="EMBL" id="MBR7673104.1"/>
    </source>
</evidence>
<gene>
    <name evidence="1" type="ORF">KDA82_08765</name>
</gene>
<dbReference type="Proteomes" id="UP000675554">
    <property type="component" value="Unassembled WGS sequence"/>
</dbReference>
<keyword evidence="2" id="KW-1185">Reference proteome</keyword>
<reference evidence="1" key="1">
    <citation type="submission" date="2021-04" db="EMBL/GenBank/DDBJ databases">
        <title>Sequencing of actinobacteria type strains.</title>
        <authorList>
            <person name="Nguyen G.-S."/>
            <person name="Wentzel A."/>
        </authorList>
    </citation>
    <scope>NUCLEOTIDE SEQUENCE</scope>
    <source>
        <strain evidence="1">DSM 42095</strain>
    </source>
</reference>
<dbReference type="AlphaFoldDB" id="A0A8T4IV10"/>
<proteinExistence type="predicted"/>
<protein>
    <submittedName>
        <fullName evidence="1">Uncharacterized protein</fullName>
    </submittedName>
</protein>
<organism evidence="1 2">
    <name type="scientific">Streptomyces daliensis</name>
    <dbReference type="NCBI Taxonomy" id="299421"/>
    <lineage>
        <taxon>Bacteria</taxon>
        <taxon>Bacillati</taxon>
        <taxon>Actinomycetota</taxon>
        <taxon>Actinomycetes</taxon>
        <taxon>Kitasatosporales</taxon>
        <taxon>Streptomycetaceae</taxon>
        <taxon>Streptomyces</taxon>
    </lineage>
</organism>